<feature type="signal peptide" evidence="2">
    <location>
        <begin position="1"/>
        <end position="19"/>
    </location>
</feature>
<dbReference type="Proteomes" id="UP000766486">
    <property type="component" value="Unassembled WGS sequence"/>
</dbReference>
<protein>
    <recommendedName>
        <fullName evidence="5">Invertebrate defensins family profile domain-containing protein</fullName>
    </recommendedName>
</protein>
<keyword evidence="2" id="KW-0732">Signal</keyword>
<sequence length="137" mass="15897">MHFTKSLISLFAISSFANARLARREIAEVAYEDYIVARDEYIEKRDLFRRLGATGNCNKDGRGGMRCMRYEGKGVMVHCGSCRRQASTGEGCLCNKDEKDEKEKKKKEKEEEEKKKKEKEKENEKVNAQKKKKTINH</sequence>
<evidence type="ECO:0008006" key="5">
    <source>
        <dbReference type="Google" id="ProtNLM"/>
    </source>
</evidence>
<dbReference type="EMBL" id="CABFNS010000937">
    <property type="protein sequence ID" value="VUC37279.1"/>
    <property type="molecule type" value="Genomic_DNA"/>
</dbReference>
<name>A0ABY6V0Y9_BIOOC</name>
<feature type="chain" id="PRO_5047115902" description="Invertebrate defensins family profile domain-containing protein" evidence="2">
    <location>
        <begin position="20"/>
        <end position="137"/>
    </location>
</feature>
<gene>
    <name evidence="3" type="ORF">CLO192961_LOCUS466348</name>
</gene>
<feature type="region of interest" description="Disordered" evidence="1">
    <location>
        <begin position="86"/>
        <end position="137"/>
    </location>
</feature>
<evidence type="ECO:0000256" key="1">
    <source>
        <dbReference type="SAM" id="MobiDB-lite"/>
    </source>
</evidence>
<feature type="compositionally biased region" description="Basic and acidic residues" evidence="1">
    <location>
        <begin position="95"/>
        <end position="127"/>
    </location>
</feature>
<evidence type="ECO:0000256" key="2">
    <source>
        <dbReference type="SAM" id="SignalP"/>
    </source>
</evidence>
<evidence type="ECO:0000313" key="3">
    <source>
        <dbReference type="EMBL" id="VUC37279.1"/>
    </source>
</evidence>
<feature type="compositionally biased region" description="Basic residues" evidence="1">
    <location>
        <begin position="128"/>
        <end position="137"/>
    </location>
</feature>
<keyword evidence="4" id="KW-1185">Reference proteome</keyword>
<accession>A0ABY6V0Y9</accession>
<organism evidence="3 4">
    <name type="scientific">Bionectria ochroleuca</name>
    <name type="common">Gliocladium roseum</name>
    <dbReference type="NCBI Taxonomy" id="29856"/>
    <lineage>
        <taxon>Eukaryota</taxon>
        <taxon>Fungi</taxon>
        <taxon>Dikarya</taxon>
        <taxon>Ascomycota</taxon>
        <taxon>Pezizomycotina</taxon>
        <taxon>Sordariomycetes</taxon>
        <taxon>Hypocreomycetidae</taxon>
        <taxon>Hypocreales</taxon>
        <taxon>Bionectriaceae</taxon>
        <taxon>Clonostachys</taxon>
    </lineage>
</organism>
<comment type="caution">
    <text evidence="3">The sequence shown here is derived from an EMBL/GenBank/DDBJ whole genome shotgun (WGS) entry which is preliminary data.</text>
</comment>
<proteinExistence type="predicted"/>
<reference evidence="3 4" key="1">
    <citation type="submission" date="2019-06" db="EMBL/GenBank/DDBJ databases">
        <authorList>
            <person name="Broberg M."/>
        </authorList>
    </citation>
    <scope>NUCLEOTIDE SEQUENCE [LARGE SCALE GENOMIC DNA]</scope>
</reference>
<evidence type="ECO:0000313" key="4">
    <source>
        <dbReference type="Proteomes" id="UP000766486"/>
    </source>
</evidence>